<accession>A0A7K0G7R2</accession>
<comment type="similarity">
    <text evidence="1">Belongs to the PrpD family.</text>
</comment>
<dbReference type="InterPro" id="IPR005656">
    <property type="entry name" value="MmgE_PrpD"/>
</dbReference>
<dbReference type="InterPro" id="IPR042183">
    <property type="entry name" value="MmgE/PrpD_sf_1"/>
</dbReference>
<proteinExistence type="inferred from homology"/>
<reference evidence="5" key="1">
    <citation type="submission" date="2019-08" db="EMBL/GenBank/DDBJ databases">
        <title>Arthrobacter sp. nov., isolated from plateau pika and Tibetan wild ass.</title>
        <authorList>
            <person name="Ge Y."/>
        </authorList>
    </citation>
    <scope>NUCLEOTIDE SEQUENCE [LARGE SCALE GENOMIC DNA]</scope>
    <source>
        <strain evidence="5">HF-1365</strain>
    </source>
</reference>
<feature type="domain" description="MmgE/PrpD N-terminal" evidence="2">
    <location>
        <begin position="16"/>
        <end position="250"/>
    </location>
</feature>
<dbReference type="Gene3D" id="3.30.1330.120">
    <property type="entry name" value="2-methylcitrate dehydratase PrpD"/>
    <property type="match status" value="1"/>
</dbReference>
<evidence type="ECO:0000313" key="4">
    <source>
        <dbReference type="EMBL" id="MRX79692.1"/>
    </source>
</evidence>
<sequence length="462" mass="49707">MLRQYPLSIEITQIVSNYASSLRFNELDSSTLHAVGLFLIDYVASVYAGYRVNSQFNSALNLVLQGEITSSGKSTIYFCDVKAPSASAAFLNAAYAHGADIDDGNKGAMGHIGAHLISALGSLAEESCCSFKTFVESVVVGYDIFCRLGSAVQPGLVNRGYHSTGMVGAIACAAASAKLLGLRSDGIYHSIAIAASQASGLLLVGETGQETKPLNAARAAQIGVFSAKLAANGVVGPACPLESNKGWCHEVTDLVDEHAILDGLGKRFSINECYLKKYPSCRHTHCAIEAAEQIRKKAPSKEITGVSIWTYGHAIELAGQIDMPRSSSEAKFSIKYAVATVLNKGTFGFQALEVGSVNSEVIKLISRIDLLQDDTLERISEGVRGARVSVRFRDGSELLEEVLIPKGDPENPFNDGDILRKLSDCASWKYDSHDLRARSQGLFDRVNCLLKMPDVEFSFLDM</sequence>
<dbReference type="Gene3D" id="1.10.4100.10">
    <property type="entry name" value="2-methylcitrate dehydratase PrpD"/>
    <property type="match status" value="1"/>
</dbReference>
<comment type="caution">
    <text evidence="4">The sequence shown here is derived from an EMBL/GenBank/DDBJ whole genome shotgun (WGS) entry which is preliminary data.</text>
</comment>
<dbReference type="Pfam" id="PF03972">
    <property type="entry name" value="MmgE_PrpD_N"/>
    <property type="match status" value="1"/>
</dbReference>
<dbReference type="Pfam" id="PF19305">
    <property type="entry name" value="MmgE_PrpD_C"/>
    <property type="match status" value="1"/>
</dbReference>
<evidence type="ECO:0000313" key="5">
    <source>
        <dbReference type="Proteomes" id="UP000470010"/>
    </source>
</evidence>
<feature type="domain" description="MmgE/PrpD C-terminal" evidence="3">
    <location>
        <begin position="278"/>
        <end position="433"/>
    </location>
</feature>
<dbReference type="AlphaFoldDB" id="A0A7K0G7R2"/>
<gene>
    <name evidence="4" type="ORF">GJE22_03595</name>
</gene>
<dbReference type="InterPro" id="IPR036148">
    <property type="entry name" value="MmgE/PrpD_sf"/>
</dbReference>
<evidence type="ECO:0000256" key="1">
    <source>
        <dbReference type="ARBA" id="ARBA00006174"/>
    </source>
</evidence>
<protein>
    <submittedName>
        <fullName evidence="4">MmgE/PrpD family protein</fullName>
    </submittedName>
</protein>
<evidence type="ECO:0000259" key="3">
    <source>
        <dbReference type="Pfam" id="PF19305"/>
    </source>
</evidence>
<dbReference type="GO" id="GO:0016829">
    <property type="term" value="F:lyase activity"/>
    <property type="evidence" value="ECO:0007669"/>
    <property type="project" value="InterPro"/>
</dbReference>
<name>A0A7K0G7R2_9ACTN</name>
<keyword evidence="5" id="KW-1185">Reference proteome</keyword>
<evidence type="ECO:0000259" key="2">
    <source>
        <dbReference type="Pfam" id="PF03972"/>
    </source>
</evidence>
<dbReference type="SUPFAM" id="SSF103378">
    <property type="entry name" value="2-methylcitrate dehydratase PrpD"/>
    <property type="match status" value="1"/>
</dbReference>
<dbReference type="InterPro" id="IPR045337">
    <property type="entry name" value="MmgE_PrpD_C"/>
</dbReference>
<dbReference type="EMBL" id="VTFZ01000002">
    <property type="protein sequence ID" value="MRX79692.1"/>
    <property type="molecule type" value="Genomic_DNA"/>
</dbReference>
<dbReference type="Proteomes" id="UP000470010">
    <property type="component" value="Unassembled WGS sequence"/>
</dbReference>
<dbReference type="PANTHER" id="PTHR16943:SF8">
    <property type="entry name" value="2-METHYLCITRATE DEHYDRATASE"/>
    <property type="match status" value="1"/>
</dbReference>
<dbReference type="RefSeq" id="WP_144687843.1">
    <property type="nucleotide sequence ID" value="NZ_VLLQ01000002.1"/>
</dbReference>
<dbReference type="InterPro" id="IPR045336">
    <property type="entry name" value="MmgE_PrpD_N"/>
</dbReference>
<dbReference type="PANTHER" id="PTHR16943">
    <property type="entry name" value="2-METHYLCITRATE DEHYDRATASE-RELATED"/>
    <property type="match status" value="1"/>
</dbReference>
<dbReference type="InterPro" id="IPR042188">
    <property type="entry name" value="MmgE/PrpD_sf_2"/>
</dbReference>
<organism evidence="4 5">
    <name type="scientific">Enorma shizhengliae</name>
    <dbReference type="NCBI Taxonomy" id="2606615"/>
    <lineage>
        <taxon>Bacteria</taxon>
        <taxon>Bacillati</taxon>
        <taxon>Actinomycetota</taxon>
        <taxon>Coriobacteriia</taxon>
        <taxon>Coriobacteriales</taxon>
        <taxon>Coriobacteriaceae</taxon>
        <taxon>Enorma</taxon>
    </lineage>
</organism>